<dbReference type="Proteomes" id="UP000442469">
    <property type="component" value="Unassembled WGS sequence"/>
</dbReference>
<keyword evidence="2" id="KW-0808">Transferase</keyword>
<evidence type="ECO:0000256" key="3">
    <source>
        <dbReference type="ARBA" id="ARBA00024356"/>
    </source>
</evidence>
<dbReference type="SUPFAM" id="SSF75005">
    <property type="entry name" value="Arabinanase/levansucrase/invertase"/>
    <property type="match status" value="1"/>
</dbReference>
<dbReference type="CDD" id="cd18612">
    <property type="entry name" value="GH130_Lin0857-like"/>
    <property type="match status" value="1"/>
</dbReference>
<dbReference type="GO" id="GO:0016757">
    <property type="term" value="F:glycosyltransferase activity"/>
    <property type="evidence" value="ECO:0007669"/>
    <property type="project" value="UniProtKB-KW"/>
</dbReference>
<comment type="similarity">
    <text evidence="3">Belongs to the glycosyl hydrolase 130 family.</text>
</comment>
<evidence type="ECO:0000256" key="2">
    <source>
        <dbReference type="ARBA" id="ARBA00022679"/>
    </source>
</evidence>
<keyword evidence="4" id="KW-0378">Hydrolase</keyword>
<sequence>MIQQQIKIERLAANPLIAPGDVQPSFPDWEVLGVFNAGVAQYGDEVILLLRVAERPRQTDPGRVLVPVLNAERSGDDAEEPIMNIVAVDKENSGLDFSDPRVIRDRKGATIYLTSISHLRVARSRDGVRFTVDGKPTVLPEGPLERWGIEDPRITRVGDRYHIAYSAVSERGVAVGWMTTEDFASFTREGLILAPTNKDVAIFPEAIDGKYYMLHRPVPDGIGEPEIWLAESPDLRHWGNHRFLMGLRKGKWDGARIGAGCVPIKTEAGWLILYHGADQSHRYCMGAALLDLQRPDRVLARMEEPFIVPEADYETSGFFHSVIFACGAFVKENQVLMYYGASDDSVACAAVDLPQLMSALQQTEWKG</sequence>
<keyword evidence="4" id="KW-0326">Glycosidase</keyword>
<dbReference type="Pfam" id="PF04041">
    <property type="entry name" value="Glyco_hydro_130"/>
    <property type="match status" value="1"/>
</dbReference>
<dbReference type="PANTHER" id="PTHR34106:SF5">
    <property type="entry name" value="GLYCOSIDASE"/>
    <property type="match status" value="1"/>
</dbReference>
<dbReference type="GO" id="GO:0016798">
    <property type="term" value="F:hydrolase activity, acting on glycosyl bonds"/>
    <property type="evidence" value="ECO:0007669"/>
    <property type="project" value="UniProtKB-KW"/>
</dbReference>
<dbReference type="Gene3D" id="2.115.10.20">
    <property type="entry name" value="Glycosyl hydrolase domain, family 43"/>
    <property type="match status" value="1"/>
</dbReference>
<reference evidence="4 5" key="1">
    <citation type="submission" date="2019-11" db="EMBL/GenBank/DDBJ databases">
        <title>Draft genome sequences of five Paenibacillus species of dairy origin.</title>
        <authorList>
            <person name="Olajide A.M."/>
            <person name="Chen S."/>
            <person name="Lapointe G."/>
        </authorList>
    </citation>
    <scope>NUCLEOTIDE SEQUENCE [LARGE SCALE GENOMIC DNA]</scope>
    <source>
        <strain evidence="4 5">3CT49</strain>
    </source>
</reference>
<protein>
    <submittedName>
        <fullName evidence="4">Glycosidase</fullName>
    </submittedName>
</protein>
<dbReference type="InterPro" id="IPR023296">
    <property type="entry name" value="Glyco_hydro_beta-prop_sf"/>
</dbReference>
<evidence type="ECO:0000313" key="4">
    <source>
        <dbReference type="EMBL" id="MUG25078.1"/>
    </source>
</evidence>
<dbReference type="AlphaFoldDB" id="A0A6N8F2W8"/>
<dbReference type="InterPro" id="IPR007184">
    <property type="entry name" value="Mannoside_phosphorylase"/>
</dbReference>
<keyword evidence="1" id="KW-0328">Glycosyltransferase</keyword>
<dbReference type="PIRSF" id="PIRSF016202">
    <property type="entry name" value="PH1107"/>
    <property type="match status" value="1"/>
</dbReference>
<proteinExistence type="inferred from homology"/>
<dbReference type="EMBL" id="WNZZ01000021">
    <property type="protein sequence ID" value="MUG25078.1"/>
    <property type="molecule type" value="Genomic_DNA"/>
</dbReference>
<dbReference type="PANTHER" id="PTHR34106">
    <property type="entry name" value="GLYCOSIDASE"/>
    <property type="match status" value="1"/>
</dbReference>
<evidence type="ECO:0000313" key="5">
    <source>
        <dbReference type="Proteomes" id="UP000442469"/>
    </source>
</evidence>
<accession>A0A6N8F2W8</accession>
<comment type="caution">
    <text evidence="4">The sequence shown here is derived from an EMBL/GenBank/DDBJ whole genome shotgun (WGS) entry which is preliminary data.</text>
</comment>
<evidence type="ECO:0000256" key="1">
    <source>
        <dbReference type="ARBA" id="ARBA00022676"/>
    </source>
</evidence>
<organism evidence="4 5">
    <name type="scientific">Paenibacillus macerans</name>
    <name type="common">Bacillus macerans</name>
    <dbReference type="NCBI Taxonomy" id="44252"/>
    <lineage>
        <taxon>Bacteria</taxon>
        <taxon>Bacillati</taxon>
        <taxon>Bacillota</taxon>
        <taxon>Bacilli</taxon>
        <taxon>Bacillales</taxon>
        <taxon>Paenibacillaceae</taxon>
        <taxon>Paenibacillus</taxon>
    </lineage>
</organism>
<name>A0A6N8F2W8_PAEMA</name>
<gene>
    <name evidence="4" type="ORF">GNQ08_22175</name>
</gene>
<dbReference type="RefSeq" id="WP_155620844.1">
    <property type="nucleotide sequence ID" value="NZ_CP086393.1"/>
</dbReference>